<comment type="caution">
    <text evidence="2">The sequence shown here is derived from an EMBL/GenBank/DDBJ whole genome shotgun (WGS) entry which is preliminary data.</text>
</comment>
<dbReference type="EMBL" id="JAUYVH010000003">
    <property type="protein sequence ID" value="MDQ9170226.1"/>
    <property type="molecule type" value="Genomic_DNA"/>
</dbReference>
<feature type="transmembrane region" description="Helical" evidence="1">
    <location>
        <begin position="18"/>
        <end position="39"/>
    </location>
</feature>
<protein>
    <submittedName>
        <fullName evidence="2">Prepilin-type N-terminal cleavage/methylation domain-containing protein</fullName>
    </submittedName>
</protein>
<dbReference type="InterPro" id="IPR012902">
    <property type="entry name" value="N_methyl_site"/>
</dbReference>
<keyword evidence="3" id="KW-1185">Reference proteome</keyword>
<dbReference type="PROSITE" id="PS00409">
    <property type="entry name" value="PROKAR_NTER_METHYL"/>
    <property type="match status" value="1"/>
</dbReference>
<proteinExistence type="predicted"/>
<keyword evidence="1" id="KW-0472">Membrane</keyword>
<keyword evidence="1" id="KW-0812">Transmembrane</keyword>
<gene>
    <name evidence="2" type="ORF">Q8A64_07335</name>
</gene>
<reference evidence="2 3" key="1">
    <citation type="submission" date="2023-08" db="EMBL/GenBank/DDBJ databases">
        <title>Oxalobacteraceae gen .nov., isolated from river sludge outside the plant.</title>
        <authorList>
            <person name="Zhao S.Y."/>
        </authorList>
    </citation>
    <scope>NUCLEOTIDE SEQUENCE [LARGE SCALE GENOMIC DNA]</scope>
    <source>
        <strain evidence="2 3">R-40</strain>
    </source>
</reference>
<dbReference type="RefSeq" id="WP_338436155.1">
    <property type="nucleotide sequence ID" value="NZ_JAUYVH010000003.1"/>
</dbReference>
<dbReference type="Proteomes" id="UP001225596">
    <property type="component" value="Unassembled WGS sequence"/>
</dbReference>
<dbReference type="Pfam" id="PF07963">
    <property type="entry name" value="N_methyl"/>
    <property type="match status" value="1"/>
</dbReference>
<evidence type="ECO:0000313" key="3">
    <source>
        <dbReference type="Proteomes" id="UP001225596"/>
    </source>
</evidence>
<evidence type="ECO:0000313" key="2">
    <source>
        <dbReference type="EMBL" id="MDQ9170226.1"/>
    </source>
</evidence>
<organism evidence="2 3">
    <name type="scientific">Keguizhuia sedimenti</name>
    <dbReference type="NCBI Taxonomy" id="3064264"/>
    <lineage>
        <taxon>Bacteria</taxon>
        <taxon>Pseudomonadati</taxon>
        <taxon>Pseudomonadota</taxon>
        <taxon>Betaproteobacteria</taxon>
        <taxon>Burkholderiales</taxon>
        <taxon>Oxalobacteraceae</taxon>
        <taxon>Keguizhuia</taxon>
    </lineage>
</organism>
<evidence type="ECO:0000256" key="1">
    <source>
        <dbReference type="SAM" id="Phobius"/>
    </source>
</evidence>
<accession>A0ABU1BQC7</accession>
<name>A0ABU1BQC7_9BURK</name>
<sequence length="190" mass="19710">MFTNHSATLKPSQSGVTLIELVMFIVIVSVGIVGILAVMDKTTRHSTDPMVRKQAIAVAEALLEEIQQQAFTFCDPDDANAATAANAAGCATTPQGLAPTAGESRGNNTAPFDNVGDYNGFSMTGISDIGGNAITELSAYNANVTVSDGGLAGVAANDSLRIDVRVFNPGQGVDITLTGYRLRYAPNTTP</sequence>
<keyword evidence="1" id="KW-1133">Transmembrane helix</keyword>